<dbReference type="SMART" id="SM00822">
    <property type="entry name" value="PKS_KR"/>
    <property type="match status" value="1"/>
</dbReference>
<dbReference type="PRINTS" id="PR00081">
    <property type="entry name" value="GDHRDH"/>
</dbReference>
<protein>
    <recommendedName>
        <fullName evidence="8">Ketoreductase domain-containing protein</fullName>
    </recommendedName>
</protein>
<organism evidence="9 10">
    <name type="scientific">Kalanchoe fedtschenkoi</name>
    <name type="common">Lavender scallops</name>
    <name type="synonym">South American air plant</name>
    <dbReference type="NCBI Taxonomy" id="63787"/>
    <lineage>
        <taxon>Eukaryota</taxon>
        <taxon>Viridiplantae</taxon>
        <taxon>Streptophyta</taxon>
        <taxon>Embryophyta</taxon>
        <taxon>Tracheophyta</taxon>
        <taxon>Spermatophyta</taxon>
        <taxon>Magnoliopsida</taxon>
        <taxon>eudicotyledons</taxon>
        <taxon>Gunneridae</taxon>
        <taxon>Pentapetalae</taxon>
        <taxon>Saxifragales</taxon>
        <taxon>Crassulaceae</taxon>
        <taxon>Kalanchoe</taxon>
    </lineage>
</organism>
<keyword evidence="4" id="KW-0735">Signal-anchor</keyword>
<dbReference type="InterPro" id="IPR057326">
    <property type="entry name" value="KR_dom"/>
</dbReference>
<reference evidence="9" key="1">
    <citation type="submission" date="2021-01" db="UniProtKB">
        <authorList>
            <consortium name="EnsemblPlants"/>
        </authorList>
    </citation>
    <scope>IDENTIFICATION</scope>
</reference>
<dbReference type="PANTHER" id="PTHR43391">
    <property type="entry name" value="RETINOL DEHYDROGENASE-RELATED"/>
    <property type="match status" value="1"/>
</dbReference>
<dbReference type="EnsemblPlants" id="Kaladp0056s0020.1.v1.1">
    <property type="protein sequence ID" value="Kaladp0056s0020.1.v1.1"/>
    <property type="gene ID" value="Kaladp0056s0020.v1.1"/>
</dbReference>
<feature type="transmembrane region" description="Helical" evidence="7">
    <location>
        <begin position="7"/>
        <end position="30"/>
    </location>
</feature>
<evidence type="ECO:0000313" key="9">
    <source>
        <dbReference type="EnsemblPlants" id="Kaladp0056s0020.1.v1.1"/>
    </source>
</evidence>
<dbReference type="InterPro" id="IPR002347">
    <property type="entry name" value="SDR_fam"/>
</dbReference>
<accession>A0A7N0U700</accession>
<dbReference type="Gene3D" id="3.40.50.720">
    <property type="entry name" value="NAD(P)-binding Rossmann-like Domain"/>
    <property type="match status" value="1"/>
</dbReference>
<dbReference type="Pfam" id="PF00106">
    <property type="entry name" value="adh_short"/>
    <property type="match status" value="1"/>
</dbReference>
<comment type="similarity">
    <text evidence="2 6">Belongs to the short-chain dehydrogenases/reductases (SDR) family.</text>
</comment>
<keyword evidence="7" id="KW-0472">Membrane</keyword>
<evidence type="ECO:0000256" key="4">
    <source>
        <dbReference type="ARBA" id="ARBA00022968"/>
    </source>
</evidence>
<evidence type="ECO:0000256" key="7">
    <source>
        <dbReference type="SAM" id="Phobius"/>
    </source>
</evidence>
<keyword evidence="3" id="KW-0521">NADP</keyword>
<comment type="subcellular location">
    <subcellularLocation>
        <location evidence="1">Membrane</location>
        <topology evidence="1">Single-pass type II membrane protein</topology>
    </subcellularLocation>
</comment>
<dbReference type="GO" id="GO:0008202">
    <property type="term" value="P:steroid metabolic process"/>
    <property type="evidence" value="ECO:0007669"/>
    <property type="project" value="TreeGrafter"/>
</dbReference>
<evidence type="ECO:0000313" key="10">
    <source>
        <dbReference type="Proteomes" id="UP000594263"/>
    </source>
</evidence>
<evidence type="ECO:0000256" key="3">
    <source>
        <dbReference type="ARBA" id="ARBA00022857"/>
    </source>
</evidence>
<dbReference type="GO" id="GO:0005829">
    <property type="term" value="C:cytosol"/>
    <property type="evidence" value="ECO:0007669"/>
    <property type="project" value="TreeGrafter"/>
</dbReference>
<dbReference type="GO" id="GO:0016020">
    <property type="term" value="C:membrane"/>
    <property type="evidence" value="ECO:0007669"/>
    <property type="project" value="UniProtKB-SubCell"/>
</dbReference>
<evidence type="ECO:0000256" key="5">
    <source>
        <dbReference type="ARBA" id="ARBA00023002"/>
    </source>
</evidence>
<keyword evidence="7" id="KW-0812">Transmembrane</keyword>
<keyword evidence="5" id="KW-0560">Oxidoreductase</keyword>
<evidence type="ECO:0000256" key="1">
    <source>
        <dbReference type="ARBA" id="ARBA00004606"/>
    </source>
</evidence>
<dbReference type="SUPFAM" id="SSF51735">
    <property type="entry name" value="NAD(P)-binding Rossmann-fold domains"/>
    <property type="match status" value="1"/>
</dbReference>
<evidence type="ECO:0000259" key="8">
    <source>
        <dbReference type="SMART" id="SM00822"/>
    </source>
</evidence>
<dbReference type="PRINTS" id="PR00080">
    <property type="entry name" value="SDRFAMILY"/>
</dbReference>
<evidence type="ECO:0000256" key="2">
    <source>
        <dbReference type="ARBA" id="ARBA00006484"/>
    </source>
</evidence>
<dbReference type="AlphaFoldDB" id="A0A7N0U700"/>
<name>A0A7N0U700_KALFE</name>
<dbReference type="GO" id="GO:0072582">
    <property type="term" value="F:17-beta-hydroxysteroid dehydrogenase (NADP+) activity"/>
    <property type="evidence" value="ECO:0007669"/>
    <property type="project" value="TreeGrafter"/>
</dbReference>
<dbReference type="InterPro" id="IPR020904">
    <property type="entry name" value="Sc_DH/Rdtase_CS"/>
</dbReference>
<keyword evidence="10" id="KW-1185">Reference proteome</keyword>
<dbReference type="OMA" id="EWMYRLM"/>
<dbReference type="InterPro" id="IPR036291">
    <property type="entry name" value="NAD(P)-bd_dom_sf"/>
</dbReference>
<proteinExistence type="inferred from homology"/>
<dbReference type="Gramene" id="Kaladp0056s0020.1.v1.1">
    <property type="protein sequence ID" value="Kaladp0056s0020.1.v1.1"/>
    <property type="gene ID" value="Kaladp0056s0020.v1.1"/>
</dbReference>
<dbReference type="PROSITE" id="PS00061">
    <property type="entry name" value="ADH_SHORT"/>
    <property type="match status" value="1"/>
</dbReference>
<keyword evidence="7" id="KW-1133">Transmembrane helix</keyword>
<sequence>MDLIHSFFNMVAVPFTVFWLCLIVPPYAFFKLCSSALGSLFKEDLAGKAVIITGASSGIGEHVAYEYARKGACLVLVARRENSLREVADNARQIGSPDVITVCADVARHDDCSRVIHDTMSHFGRLDHLVNNAGVTHANFLEEVPNMVEMRPIMDVNFWGAVYMTRLAVPYLRSTRGKIAVVSSAAAWLPIPRHTFYNASKAALVALFETLRVELGQDIAITIVTPGWVESEMTQGKFMMPGGEMQVDQELRDVQVSAFPVLSVHRCAEAIVNSVARGDRYLTEPAWFRTTYFWKVFCPEILEWIYHFMFLSSPGGSSKETPSKKILDFTGAKKLFYPDTILTHEVKTE</sequence>
<feature type="domain" description="Ketoreductase" evidence="8">
    <location>
        <begin position="48"/>
        <end position="231"/>
    </location>
</feature>
<dbReference type="PANTHER" id="PTHR43391:SF89">
    <property type="entry name" value="11-BETA-HYDROXYSTEROID DEHYDROGENASE 1A-RELATED"/>
    <property type="match status" value="1"/>
</dbReference>
<evidence type="ECO:0000256" key="6">
    <source>
        <dbReference type="RuleBase" id="RU000363"/>
    </source>
</evidence>
<dbReference type="NCBIfam" id="NF004825">
    <property type="entry name" value="PRK06181.1"/>
    <property type="match status" value="1"/>
</dbReference>
<dbReference type="Proteomes" id="UP000594263">
    <property type="component" value="Unplaced"/>
</dbReference>